<dbReference type="GO" id="GO:0003735">
    <property type="term" value="F:structural constituent of ribosome"/>
    <property type="evidence" value="ECO:0007669"/>
    <property type="project" value="InterPro"/>
</dbReference>
<evidence type="ECO:0000256" key="2">
    <source>
        <dbReference type="ARBA" id="ARBA00005677"/>
    </source>
</evidence>
<dbReference type="RefSeq" id="XP_040654190.1">
    <property type="nucleotide sequence ID" value="XM_040804086.1"/>
</dbReference>
<evidence type="ECO:0000313" key="9">
    <source>
        <dbReference type="Proteomes" id="UP000076580"/>
    </source>
</evidence>
<keyword evidence="9" id="KW-1185">Reference proteome</keyword>
<reference evidence="8 9" key="1">
    <citation type="journal article" date="2016" name="Sci. Rep.">
        <title>Insights into Adaptations to a Near-Obligate Nematode Endoparasitic Lifestyle from the Finished Genome of Drechmeria coniospora.</title>
        <authorList>
            <person name="Zhang L."/>
            <person name="Zhou Z."/>
            <person name="Guo Q."/>
            <person name="Fokkens L."/>
            <person name="Miskei M."/>
            <person name="Pocsi I."/>
            <person name="Zhang W."/>
            <person name="Chen M."/>
            <person name="Wang L."/>
            <person name="Sun Y."/>
            <person name="Donzelli B.G."/>
            <person name="Gibson D.M."/>
            <person name="Nelson D.R."/>
            <person name="Luo J.G."/>
            <person name="Rep M."/>
            <person name="Liu H."/>
            <person name="Yang S."/>
            <person name="Wang J."/>
            <person name="Krasnoff S.B."/>
            <person name="Xu Y."/>
            <person name="Molnar I."/>
            <person name="Lin M."/>
        </authorList>
    </citation>
    <scope>NUCLEOTIDE SEQUENCE [LARGE SCALE GENOMIC DNA]</scope>
    <source>
        <strain evidence="8 9">ARSEF 6962</strain>
    </source>
</reference>
<dbReference type="Gene3D" id="3.30.780.10">
    <property type="entry name" value="SUI1-like domain"/>
    <property type="match status" value="1"/>
</dbReference>
<dbReference type="InterPro" id="IPR007740">
    <property type="entry name" value="Ribosomal_mL49"/>
</dbReference>
<dbReference type="PANTHER" id="PTHR13477">
    <property type="entry name" value="MITOCHONDRIAL 39S RIBOSOMAL PROTEIN L49"/>
    <property type="match status" value="1"/>
</dbReference>
<proteinExistence type="inferred from homology"/>
<evidence type="ECO:0000256" key="1">
    <source>
        <dbReference type="ARBA" id="ARBA00004173"/>
    </source>
</evidence>
<protein>
    <recommendedName>
        <fullName evidence="6">Large ribosomal subunit protein mL49</fullName>
    </recommendedName>
</protein>
<evidence type="ECO:0000256" key="6">
    <source>
        <dbReference type="ARBA" id="ARBA00035191"/>
    </source>
</evidence>
<dbReference type="AlphaFoldDB" id="A0A151GCL8"/>
<evidence type="ECO:0000256" key="5">
    <source>
        <dbReference type="ARBA" id="ARBA00023274"/>
    </source>
</evidence>
<evidence type="ECO:0000256" key="7">
    <source>
        <dbReference type="SAM" id="MobiDB-lite"/>
    </source>
</evidence>
<dbReference type="STRING" id="98403.A0A151GCL8"/>
<evidence type="ECO:0000313" key="8">
    <source>
        <dbReference type="EMBL" id="KYK54838.1"/>
    </source>
</evidence>
<keyword evidence="4" id="KW-0496">Mitochondrion</keyword>
<sequence>MQGSSSQGPGAEHEDFLHYRQSKDIADSAFGPLQHSSIRSLQRILAFTYLPLTCAPGLLRRQDHCENITTPRKRVISSAASLHTMNTFFPRVLSRGRASLPHATTRQQLSHSLLPTIHAAFLSQAAITPAPKSSRTHSQPPLPPPCKSPEELARLSYMVRRTPSTQLPIYRRTLSGGTRQVVVIKKIDGDKRRMLEDIVEALNVSKEDVRINPTTQHIELKVKSPPDLDSNLDVLTPPPGETFRQGQGVVD</sequence>
<dbReference type="EMBL" id="LAYC01000003">
    <property type="protein sequence ID" value="KYK54838.1"/>
    <property type="molecule type" value="Genomic_DNA"/>
</dbReference>
<dbReference type="GO" id="GO:0006412">
    <property type="term" value="P:translation"/>
    <property type="evidence" value="ECO:0007669"/>
    <property type="project" value="InterPro"/>
</dbReference>
<dbReference type="GO" id="GO:0005762">
    <property type="term" value="C:mitochondrial large ribosomal subunit"/>
    <property type="evidence" value="ECO:0007669"/>
    <property type="project" value="TreeGrafter"/>
</dbReference>
<dbReference type="Pfam" id="PF05046">
    <property type="entry name" value="Img2"/>
    <property type="match status" value="1"/>
</dbReference>
<organism evidence="8 9">
    <name type="scientific">Drechmeria coniospora</name>
    <name type="common">Nematophagous fungus</name>
    <name type="synonym">Meria coniospora</name>
    <dbReference type="NCBI Taxonomy" id="98403"/>
    <lineage>
        <taxon>Eukaryota</taxon>
        <taxon>Fungi</taxon>
        <taxon>Dikarya</taxon>
        <taxon>Ascomycota</taxon>
        <taxon>Pezizomycotina</taxon>
        <taxon>Sordariomycetes</taxon>
        <taxon>Hypocreomycetidae</taxon>
        <taxon>Hypocreales</taxon>
        <taxon>Ophiocordycipitaceae</taxon>
        <taxon>Drechmeria</taxon>
    </lineage>
</organism>
<keyword evidence="5" id="KW-0687">Ribonucleoprotein</keyword>
<evidence type="ECO:0000256" key="3">
    <source>
        <dbReference type="ARBA" id="ARBA00022980"/>
    </source>
</evidence>
<dbReference type="PANTHER" id="PTHR13477:SF0">
    <property type="entry name" value="LARGE RIBOSOMAL SUBUNIT PROTEIN ML49"/>
    <property type="match status" value="1"/>
</dbReference>
<dbReference type="InParanoid" id="A0A151GCL8"/>
<comment type="subcellular location">
    <subcellularLocation>
        <location evidence="1">Mitochondrion</location>
    </subcellularLocation>
</comment>
<keyword evidence="3" id="KW-0689">Ribosomal protein</keyword>
<comment type="similarity">
    <text evidence="2">Belongs to the mitochondrion-specific ribosomal protein mL49 family.</text>
</comment>
<name>A0A151GCL8_DRECN</name>
<dbReference type="GeneID" id="63719442"/>
<gene>
    <name evidence="8" type="ORF">DCS_06799</name>
</gene>
<accession>A0A151GCL8</accession>
<comment type="caution">
    <text evidence="8">The sequence shown here is derived from an EMBL/GenBank/DDBJ whole genome shotgun (WGS) entry which is preliminary data.</text>
</comment>
<feature type="region of interest" description="Disordered" evidence="7">
    <location>
        <begin position="224"/>
        <end position="251"/>
    </location>
</feature>
<dbReference type="Proteomes" id="UP000076580">
    <property type="component" value="Chromosome 03"/>
</dbReference>
<evidence type="ECO:0000256" key="4">
    <source>
        <dbReference type="ARBA" id="ARBA00023128"/>
    </source>
</evidence>